<organism evidence="1">
    <name type="scientific">Aegilops tauschii</name>
    <name type="common">Tausch's goatgrass</name>
    <name type="synonym">Aegilops squarrosa</name>
    <dbReference type="NCBI Taxonomy" id="37682"/>
    <lineage>
        <taxon>Eukaryota</taxon>
        <taxon>Viridiplantae</taxon>
        <taxon>Streptophyta</taxon>
        <taxon>Embryophyta</taxon>
        <taxon>Tracheophyta</taxon>
        <taxon>Spermatophyta</taxon>
        <taxon>Magnoliopsida</taxon>
        <taxon>Liliopsida</taxon>
        <taxon>Poales</taxon>
        <taxon>Poaceae</taxon>
        <taxon>BOP clade</taxon>
        <taxon>Pooideae</taxon>
        <taxon>Triticodae</taxon>
        <taxon>Triticeae</taxon>
        <taxon>Triticinae</taxon>
        <taxon>Aegilops</taxon>
    </lineage>
</organism>
<sequence>MSCWVLGVTPEGLLLLLYDHNHVRLLNPLTRHLTELPPLTTLLPSKDHSMLSFFNTGNFIATGSGIASDGSTMVLCFDMLHMLGMAKLGDDHWILLESRIGGLTGP</sequence>
<dbReference type="PANTHER" id="PTHR33165:SF81">
    <property type="entry name" value="F-BOX DOMAIN-CONTAINING PROTEIN"/>
    <property type="match status" value="1"/>
</dbReference>
<accession>N1QZW2</accession>
<dbReference type="AlphaFoldDB" id="N1QZW2"/>
<dbReference type="PANTHER" id="PTHR33165">
    <property type="entry name" value="F-BOX DOMAIN CONTAINING PROTEIN-LIKE-RELATED"/>
    <property type="match status" value="1"/>
</dbReference>
<protein>
    <submittedName>
        <fullName evidence="1">Uncharacterized protein</fullName>
    </submittedName>
</protein>
<dbReference type="ExpressionAtlas" id="N1QZW2">
    <property type="expression patterns" value="baseline"/>
</dbReference>
<proteinExistence type="predicted"/>
<dbReference type="EnsemblPlants" id="EMT18125">
    <property type="protein sequence ID" value="EMT18125"/>
    <property type="gene ID" value="F775_13185"/>
</dbReference>
<reference evidence="1" key="1">
    <citation type="submission" date="2015-06" db="UniProtKB">
        <authorList>
            <consortium name="EnsemblPlants"/>
        </authorList>
    </citation>
    <scope>IDENTIFICATION</scope>
</reference>
<evidence type="ECO:0000313" key="1">
    <source>
        <dbReference type="EnsemblPlants" id="EMT18125"/>
    </source>
</evidence>
<name>N1QZW2_AEGTA</name>